<dbReference type="Gene3D" id="3.10.450.50">
    <property type="match status" value="1"/>
</dbReference>
<proteinExistence type="predicted"/>
<dbReference type="InterPro" id="IPR037401">
    <property type="entry name" value="SnoaL-like"/>
</dbReference>
<evidence type="ECO:0000313" key="2">
    <source>
        <dbReference type="EMBL" id="MBS9478454.1"/>
    </source>
</evidence>
<dbReference type="Pfam" id="PF12680">
    <property type="entry name" value="SnoaL_2"/>
    <property type="match status" value="1"/>
</dbReference>
<keyword evidence="3" id="KW-1185">Reference proteome</keyword>
<sequence>MVLLPVPLRDYFEANASFDQERMLASFSGDAVVHDERRSHRGSAAIRDWIAEATLANQAIAVPFAFRMEEGRYVVEATVSGAFAGSPVRLSFHFRLADDKIVELEIG</sequence>
<evidence type="ECO:0000313" key="3">
    <source>
        <dbReference type="Proteomes" id="UP001166585"/>
    </source>
</evidence>
<dbReference type="RefSeq" id="WP_213756425.1">
    <property type="nucleotide sequence ID" value="NZ_JAHCQH010000020.1"/>
</dbReference>
<feature type="domain" description="SnoaL-like" evidence="1">
    <location>
        <begin position="9"/>
        <end position="103"/>
    </location>
</feature>
<reference evidence="2" key="1">
    <citation type="submission" date="2021-05" db="EMBL/GenBank/DDBJ databases">
        <authorList>
            <person name="Sun Q."/>
            <person name="Inoue M."/>
        </authorList>
    </citation>
    <scope>NUCLEOTIDE SEQUENCE</scope>
    <source>
        <strain evidence="2">VKM B-3255</strain>
    </source>
</reference>
<evidence type="ECO:0000259" key="1">
    <source>
        <dbReference type="Pfam" id="PF12680"/>
    </source>
</evidence>
<dbReference type="SUPFAM" id="SSF54427">
    <property type="entry name" value="NTF2-like"/>
    <property type="match status" value="1"/>
</dbReference>
<dbReference type="EMBL" id="JAHCQH010000020">
    <property type="protein sequence ID" value="MBS9478454.1"/>
    <property type="molecule type" value="Genomic_DNA"/>
</dbReference>
<gene>
    <name evidence="2" type="ORF">KIP89_15175</name>
</gene>
<comment type="caution">
    <text evidence="2">The sequence shown here is derived from an EMBL/GenBank/DDBJ whole genome shotgun (WGS) entry which is preliminary data.</text>
</comment>
<dbReference type="Proteomes" id="UP001166585">
    <property type="component" value="Unassembled WGS sequence"/>
</dbReference>
<organism evidence="2 3">
    <name type="scientific">Ancylobacter radicis</name>
    <dbReference type="NCBI Taxonomy" id="2836179"/>
    <lineage>
        <taxon>Bacteria</taxon>
        <taxon>Pseudomonadati</taxon>
        <taxon>Pseudomonadota</taxon>
        <taxon>Alphaproteobacteria</taxon>
        <taxon>Hyphomicrobiales</taxon>
        <taxon>Xanthobacteraceae</taxon>
        <taxon>Ancylobacter</taxon>
    </lineage>
</organism>
<name>A0ABS5RC87_9HYPH</name>
<dbReference type="InterPro" id="IPR032710">
    <property type="entry name" value="NTF2-like_dom_sf"/>
</dbReference>
<protein>
    <submittedName>
        <fullName evidence="2">Nuclear transport factor 2 family protein</fullName>
    </submittedName>
</protein>
<accession>A0ABS5RC87</accession>